<organism evidence="8 9">
    <name type="scientific">Aureococcus anophagefferens</name>
    <name type="common">Harmful bloom alga</name>
    <dbReference type="NCBI Taxonomy" id="44056"/>
    <lineage>
        <taxon>Eukaryota</taxon>
        <taxon>Sar</taxon>
        <taxon>Stramenopiles</taxon>
        <taxon>Ochrophyta</taxon>
        <taxon>Pelagophyceae</taxon>
        <taxon>Pelagomonadales</taxon>
        <taxon>Pelagomonadaceae</taxon>
        <taxon>Aureococcus</taxon>
    </lineage>
</organism>
<dbReference type="SMART" id="SM00382">
    <property type="entry name" value="AAA"/>
    <property type="match status" value="2"/>
</dbReference>
<evidence type="ECO:0000256" key="2">
    <source>
        <dbReference type="ARBA" id="ARBA00022490"/>
    </source>
</evidence>
<keyword evidence="4" id="KW-0547">Nucleotide-binding</keyword>
<feature type="domain" description="ABC transporter" evidence="7">
    <location>
        <begin position="111"/>
        <end position="332"/>
    </location>
</feature>
<dbReference type="Gene3D" id="2.40.50.990">
    <property type="match status" value="1"/>
</dbReference>
<dbReference type="InterPro" id="IPR017871">
    <property type="entry name" value="ABC_transporter-like_CS"/>
</dbReference>
<keyword evidence="9" id="KW-1185">Reference proteome</keyword>
<dbReference type="InterPro" id="IPR027417">
    <property type="entry name" value="P-loop_NTPase"/>
</dbReference>
<evidence type="ECO:0000256" key="4">
    <source>
        <dbReference type="ARBA" id="ARBA00022741"/>
    </source>
</evidence>
<reference evidence="8 9" key="1">
    <citation type="submission" date="2024-03" db="EMBL/GenBank/DDBJ databases">
        <title>Aureococcus anophagefferens CCMP1851 and Kratosvirus quantuckense: Draft genome of a second virus-susceptible host strain in the model system.</title>
        <authorList>
            <person name="Chase E."/>
            <person name="Truchon A.R."/>
            <person name="Schepens W."/>
            <person name="Wilhelm S.W."/>
        </authorList>
    </citation>
    <scope>NUCLEOTIDE SEQUENCE [LARGE SCALE GENOMIC DNA]</scope>
    <source>
        <strain evidence="8 9">CCMP1851</strain>
    </source>
</reference>
<dbReference type="PROSITE" id="PS00211">
    <property type="entry name" value="ABC_TRANSPORTER_1"/>
    <property type="match status" value="1"/>
</dbReference>
<evidence type="ECO:0000256" key="3">
    <source>
        <dbReference type="ARBA" id="ARBA00022737"/>
    </source>
</evidence>
<feature type="region of interest" description="Disordered" evidence="6">
    <location>
        <begin position="800"/>
        <end position="828"/>
    </location>
</feature>
<keyword evidence="3" id="KW-0677">Repeat</keyword>
<accession>A0ABR1G7B2</accession>
<keyword evidence="2" id="KW-0963">Cytoplasm</keyword>
<dbReference type="InterPro" id="IPR003439">
    <property type="entry name" value="ABC_transporter-like_ATP-bd"/>
</dbReference>
<gene>
    <name evidence="8" type="ORF">SO694_00046041</name>
</gene>
<dbReference type="PANTHER" id="PTHR19211:SF127">
    <property type="entry name" value="ABC TRANSPORTER DOMAIN-CONTAINING PROTEIN"/>
    <property type="match status" value="1"/>
</dbReference>
<evidence type="ECO:0000259" key="7">
    <source>
        <dbReference type="PROSITE" id="PS50893"/>
    </source>
</evidence>
<feature type="domain" description="ABC transporter" evidence="7">
    <location>
        <begin position="358"/>
        <end position="724"/>
    </location>
</feature>
<name>A0ABR1G7B2_AURAN</name>
<dbReference type="InterPro" id="IPR047038">
    <property type="entry name" value="eEF3_chromodomain-like_sf"/>
</dbReference>
<dbReference type="PROSITE" id="PS50893">
    <property type="entry name" value="ABC_TRANSPORTER_2"/>
    <property type="match status" value="2"/>
</dbReference>
<dbReference type="Gene3D" id="3.40.50.300">
    <property type="entry name" value="P-loop containing nucleotide triphosphate hydrolases"/>
    <property type="match status" value="3"/>
</dbReference>
<sequence>MSSLNAVATNIMPKALEQLLSEKIAAQNVEVAESFKPVLSYIASLASNSCVAEEFDPVFHLHIWEKTCQAYLEPIMNEAAAKNVTKGFMDDSEKRVPKRDVVLDIPEGEGEILCNVEFKLAYGGKILLNTTHFHVRRGRIYGLLGHNGCGKSTLMRAISSGQLAGFPGAEELMKLRACFVDHDIDGSDANTPTIDFCLQEPILAPLGREKIHDKLLEMEFTEELIEKPICNLSGGWKMKLALARAVLLNADLLLLDEPTNHLDVQKQAWLCDFLTGPACAHVTTLVVSHDSKFLNKVLTDVIHYENMRLKRYTGNLDQFVEKCPMAKAYFSIHDTEMKFTFPVPGPLEGVKSKTKAIIQAKNISFTYPGAKKPTLSDVSCQLSQASRVACIGPNGAGKSTLIKALVGETKPDAGSPEIYRHQNCRVAYVAQHAFHHIEQHLEMSPVEYIQWRFSGGLDKEQQAMEAAQMTDEEKAKLKQNFVVYLKELAAELDEAGNATGERQIIFEKMEPLKAGQKPPPTDIQNGIFPDCVRQIKQLVGRRSRHGDYEYEVKWAKQDGTSMEDNKNLYLPKVVLESNGFFKLMKAIDDKIAAEAGNVKPLTTGCIQKHLDDFGLMEEFGTYGKMKNLSGGQKVKCVIGASMWFCPHLVILDEPTNYLDRDSLGALSRAIKDFEGGVLMISHNAEFFGDIAPEVWEVPGDQKVHISGAEWMEAVRAKELAEAKAKKKAAPTQEEDKFDALGNKIESVTAAADVDRDMIKRMTKQLKSLKDRLKKGDGSVEDQIFELEDKLDAANAMMKKEKAAAKAEKDAQKALEKKAKKSADKKSKK</sequence>
<dbReference type="InterPro" id="IPR050611">
    <property type="entry name" value="ABCF"/>
</dbReference>
<comment type="subcellular location">
    <subcellularLocation>
        <location evidence="1">Cytoplasm</location>
    </subcellularLocation>
</comment>
<evidence type="ECO:0000256" key="1">
    <source>
        <dbReference type="ARBA" id="ARBA00004496"/>
    </source>
</evidence>
<dbReference type="EMBL" id="JBBJCI010000081">
    <property type="protein sequence ID" value="KAK7249195.1"/>
    <property type="molecule type" value="Genomic_DNA"/>
</dbReference>
<dbReference type="InterPro" id="IPR003593">
    <property type="entry name" value="AAA+_ATPase"/>
</dbReference>
<evidence type="ECO:0000313" key="9">
    <source>
        <dbReference type="Proteomes" id="UP001363151"/>
    </source>
</evidence>
<comment type="caution">
    <text evidence="8">The sequence shown here is derived from an EMBL/GenBank/DDBJ whole genome shotgun (WGS) entry which is preliminary data.</text>
</comment>
<evidence type="ECO:0000256" key="6">
    <source>
        <dbReference type="SAM" id="MobiDB-lite"/>
    </source>
</evidence>
<keyword evidence="5" id="KW-0067">ATP-binding</keyword>
<evidence type="ECO:0000313" key="8">
    <source>
        <dbReference type="EMBL" id="KAK7249195.1"/>
    </source>
</evidence>
<dbReference type="PANTHER" id="PTHR19211">
    <property type="entry name" value="ATP-BINDING TRANSPORT PROTEIN-RELATED"/>
    <property type="match status" value="1"/>
</dbReference>
<evidence type="ECO:0000256" key="5">
    <source>
        <dbReference type="ARBA" id="ARBA00022840"/>
    </source>
</evidence>
<dbReference type="SUPFAM" id="SSF52540">
    <property type="entry name" value="P-loop containing nucleoside triphosphate hydrolases"/>
    <property type="match status" value="2"/>
</dbReference>
<proteinExistence type="predicted"/>
<dbReference type="Proteomes" id="UP001363151">
    <property type="component" value="Unassembled WGS sequence"/>
</dbReference>
<protein>
    <submittedName>
        <fullName evidence="8">ATPase</fullName>
    </submittedName>
</protein>
<dbReference type="Pfam" id="PF00005">
    <property type="entry name" value="ABC_tran"/>
    <property type="match status" value="3"/>
</dbReference>